<dbReference type="GO" id="GO:0004888">
    <property type="term" value="F:transmembrane signaling receptor activity"/>
    <property type="evidence" value="ECO:0007669"/>
    <property type="project" value="InterPro"/>
</dbReference>
<keyword evidence="5" id="KW-0472">Membrane</keyword>
<dbReference type="CDD" id="cd06225">
    <property type="entry name" value="HAMP"/>
    <property type="match status" value="1"/>
</dbReference>
<dbReference type="OrthoDB" id="8724845at2"/>
<name>A0A0A7EEZ5_9GAMM</name>
<dbReference type="PANTHER" id="PTHR32089">
    <property type="entry name" value="METHYL-ACCEPTING CHEMOTAXIS PROTEIN MCPB"/>
    <property type="match status" value="1"/>
</dbReference>
<protein>
    <submittedName>
        <fullName evidence="8">Chemotaxis protein</fullName>
    </submittedName>
</protein>
<organism evidence="8 9">
    <name type="scientific">Pseudoalteromonas piratica</name>
    <dbReference type="NCBI Taxonomy" id="1348114"/>
    <lineage>
        <taxon>Bacteria</taxon>
        <taxon>Pseudomonadati</taxon>
        <taxon>Pseudomonadota</taxon>
        <taxon>Gammaproteobacteria</taxon>
        <taxon>Alteromonadales</taxon>
        <taxon>Pseudoalteromonadaceae</taxon>
        <taxon>Pseudoalteromonas</taxon>
    </lineage>
</organism>
<gene>
    <name evidence="8" type="ORF">OM33_08870</name>
</gene>
<dbReference type="HOGENOM" id="CLU_000445_107_27_6"/>
<feature type="domain" description="HAMP" evidence="7">
    <location>
        <begin position="284"/>
        <end position="338"/>
    </location>
</feature>
<dbReference type="SMART" id="SM00304">
    <property type="entry name" value="HAMP"/>
    <property type="match status" value="1"/>
</dbReference>
<dbReference type="eggNOG" id="COG0840">
    <property type="taxonomic scope" value="Bacteria"/>
</dbReference>
<evidence type="ECO:0000313" key="9">
    <source>
        <dbReference type="Proteomes" id="UP000030341"/>
    </source>
</evidence>
<keyword evidence="9" id="KW-1185">Reference proteome</keyword>
<evidence type="ECO:0000256" key="1">
    <source>
        <dbReference type="ARBA" id="ARBA00004370"/>
    </source>
</evidence>
<evidence type="ECO:0000256" key="3">
    <source>
        <dbReference type="ARBA" id="ARBA00029447"/>
    </source>
</evidence>
<dbReference type="InterPro" id="IPR004090">
    <property type="entry name" value="Chemotax_Me-accpt_rcpt"/>
</dbReference>
<dbReference type="GO" id="GO:0007165">
    <property type="term" value="P:signal transduction"/>
    <property type="evidence" value="ECO:0007669"/>
    <property type="project" value="UniProtKB-KW"/>
</dbReference>
<dbReference type="Pfam" id="PF00672">
    <property type="entry name" value="HAMP"/>
    <property type="match status" value="1"/>
</dbReference>
<feature type="transmembrane region" description="Helical" evidence="5">
    <location>
        <begin position="7"/>
        <end position="27"/>
    </location>
</feature>
<dbReference type="STRING" id="1348114.OM33_08870"/>
<evidence type="ECO:0000256" key="5">
    <source>
        <dbReference type="SAM" id="Phobius"/>
    </source>
</evidence>
<dbReference type="Gene3D" id="1.10.287.950">
    <property type="entry name" value="Methyl-accepting chemotaxis protein"/>
    <property type="match status" value="1"/>
</dbReference>
<dbReference type="Pfam" id="PF00015">
    <property type="entry name" value="MCPsignal"/>
    <property type="match status" value="1"/>
</dbReference>
<dbReference type="PRINTS" id="PR00260">
    <property type="entry name" value="CHEMTRNSDUCR"/>
</dbReference>
<dbReference type="EMBL" id="CP009888">
    <property type="protein sequence ID" value="AIY65255.1"/>
    <property type="molecule type" value="Genomic_DNA"/>
</dbReference>
<keyword evidence="5" id="KW-1133">Transmembrane helix</keyword>
<dbReference type="RefSeq" id="WP_038640973.1">
    <property type="nucleotide sequence ID" value="NZ_CP009888.1"/>
</dbReference>
<keyword evidence="5" id="KW-0812">Transmembrane</keyword>
<sequence length="615" mass="68093">MSIKRSFISLSVLIIFAMAIMASLIWYSTNQMAELGSKLALSKELSNNMLMLRRHEKDFLLRKDEKYIDKFNQRISLIKQNINQLRSTLSSIPTFENQLVDTYALIEQYETQFLTLVSLDKRIGLSKDQGLRHAFNQAEIRLKEAVLNTGDTAAISSMVRLVLLENDFQSSLDIAVKNQAQEKLSTVKTYLTNHTTASSATLTNFESAAANLADALKQRGLSEDEGLRGSLRSSIHQVESTLNQLTTGINGEISNTLTVSKKQGAFVSGAITVIISLILLWQTYRIIHRLHNANEKMADISHGNGDLTQHIELDGKDELSDFTDSINEFIDTTADIVREIKHKGEAVEQGAHHSAELSLRSQSAIEDQKNNTLAVKQAVSELVKAVELIAQSSVEVEASVEQAEQNMREGTDVMSQTHQNMAVLKSQVESTSGIMNELTLSSRDIESVTSVISDITEQTNLLALNAAIEAARAGETGRGFAVVADEVRTLAKRTQQSTVEIGKMIKTLQDLVIRSEQAMEKSLNLTSEMDTSLDTARLSMDRNKQSLDAIRDRVIQIAGATQEQMYTVKEVESATENISVSAEQLFIDSCENSENCHALEVDAQNMKQDVARFTV</sequence>
<dbReference type="KEGG" id="pseo:OM33_08870"/>
<evidence type="ECO:0000256" key="4">
    <source>
        <dbReference type="PROSITE-ProRule" id="PRU00284"/>
    </source>
</evidence>
<dbReference type="SUPFAM" id="SSF58104">
    <property type="entry name" value="Methyl-accepting chemotaxis protein (MCP) signaling domain"/>
    <property type="match status" value="1"/>
</dbReference>
<proteinExistence type="inferred from homology"/>
<accession>A0A0A7EEZ5</accession>
<evidence type="ECO:0000313" key="8">
    <source>
        <dbReference type="EMBL" id="AIY65255.1"/>
    </source>
</evidence>
<dbReference type="PROSITE" id="PS50885">
    <property type="entry name" value="HAMP"/>
    <property type="match status" value="1"/>
</dbReference>
<dbReference type="InterPro" id="IPR004089">
    <property type="entry name" value="MCPsignal_dom"/>
</dbReference>
<dbReference type="CDD" id="cd11386">
    <property type="entry name" value="MCP_signal"/>
    <property type="match status" value="1"/>
</dbReference>
<dbReference type="PROSITE" id="PS50111">
    <property type="entry name" value="CHEMOTAXIS_TRANSDUC_2"/>
    <property type="match status" value="1"/>
</dbReference>
<dbReference type="AlphaFoldDB" id="A0A0A7EEZ5"/>
<evidence type="ECO:0000259" key="6">
    <source>
        <dbReference type="PROSITE" id="PS50111"/>
    </source>
</evidence>
<dbReference type="InterPro" id="IPR032255">
    <property type="entry name" value="HBM"/>
</dbReference>
<dbReference type="GO" id="GO:0016020">
    <property type="term" value="C:membrane"/>
    <property type="evidence" value="ECO:0007669"/>
    <property type="project" value="UniProtKB-SubCell"/>
</dbReference>
<reference evidence="8 9" key="1">
    <citation type="submission" date="2014-11" db="EMBL/GenBank/DDBJ databases">
        <title>Complete Genome Sequence of Pseudoalteromonas sp. Strain OCN003 Isolated from Kaneohe Bay, Oahu, Hawaii.</title>
        <authorList>
            <person name="Beurmann S."/>
            <person name="Videau P."/>
            <person name="Ushijima B."/>
            <person name="Smith A.M."/>
            <person name="Aeby G.S."/>
            <person name="Callahan S.M."/>
            <person name="Belcaid M."/>
        </authorList>
    </citation>
    <scope>NUCLEOTIDE SEQUENCE [LARGE SCALE GENOMIC DNA]</scope>
    <source>
        <strain evidence="8 9">OCN003</strain>
    </source>
</reference>
<dbReference type="GO" id="GO:0006935">
    <property type="term" value="P:chemotaxis"/>
    <property type="evidence" value="ECO:0007669"/>
    <property type="project" value="InterPro"/>
</dbReference>
<evidence type="ECO:0000259" key="7">
    <source>
        <dbReference type="PROSITE" id="PS50885"/>
    </source>
</evidence>
<keyword evidence="2 4" id="KW-0807">Transducer</keyword>
<feature type="domain" description="Methyl-accepting transducer" evidence="6">
    <location>
        <begin position="343"/>
        <end position="579"/>
    </location>
</feature>
<evidence type="ECO:0000256" key="2">
    <source>
        <dbReference type="ARBA" id="ARBA00023224"/>
    </source>
</evidence>
<dbReference type="SMART" id="SM01358">
    <property type="entry name" value="HBM"/>
    <property type="match status" value="1"/>
</dbReference>
<dbReference type="PANTHER" id="PTHR32089:SF117">
    <property type="entry name" value="METHYL ACCEPTING SENSORY TRANSDUCER WITH CACHE_1 SMALL MOLECULE BINDING DOMAIN"/>
    <property type="match status" value="1"/>
</dbReference>
<dbReference type="SMART" id="SM00283">
    <property type="entry name" value="MA"/>
    <property type="match status" value="1"/>
</dbReference>
<comment type="subcellular location">
    <subcellularLocation>
        <location evidence="1">Membrane</location>
    </subcellularLocation>
</comment>
<comment type="similarity">
    <text evidence="3">Belongs to the methyl-accepting chemotaxis (MCP) protein family.</text>
</comment>
<dbReference type="InterPro" id="IPR003660">
    <property type="entry name" value="HAMP_dom"/>
</dbReference>
<dbReference type="Proteomes" id="UP000030341">
    <property type="component" value="Chromosome 1"/>
</dbReference>
<dbReference type="FunFam" id="1.10.287.950:FF:000001">
    <property type="entry name" value="Methyl-accepting chemotaxis sensory transducer"/>
    <property type="match status" value="1"/>
</dbReference>